<comment type="caution">
    <text evidence="3">The sequence shown here is derived from an EMBL/GenBank/DDBJ whole genome shotgun (WGS) entry which is preliminary data.</text>
</comment>
<accession>A0A4C2ADE3</accession>
<sequence>MLLIHIFTALSVFHLCTAVKTCNESEAESFNFHAILGRWFAVGVAYEGKGKITDSPKARIPDPEENMCFMLEFVKTDESELKQYLQNFPNAKERSDIFEVIKGSPIKTVLHRIRDRACTEMLNLFAKPPGRVGRILKGYRRFAMLYFRCGIQAKVDFGLPQLQPRNDNSTLNETGSVPYEVGGNDLA</sequence>
<dbReference type="EMBL" id="BGZK01003063">
    <property type="protein sequence ID" value="GBP98090.1"/>
    <property type="molecule type" value="Genomic_DNA"/>
</dbReference>
<evidence type="ECO:0000313" key="4">
    <source>
        <dbReference type="Proteomes" id="UP000299102"/>
    </source>
</evidence>
<feature type="chain" id="PRO_5020033066" evidence="2">
    <location>
        <begin position="19"/>
        <end position="187"/>
    </location>
</feature>
<name>A0A4C2ADE3_EUMVA</name>
<evidence type="ECO:0000256" key="1">
    <source>
        <dbReference type="SAM" id="MobiDB-lite"/>
    </source>
</evidence>
<proteinExistence type="predicted"/>
<keyword evidence="2" id="KW-0732">Signal</keyword>
<reference evidence="3 4" key="1">
    <citation type="journal article" date="2019" name="Commun. Biol.">
        <title>The bagworm genome reveals a unique fibroin gene that provides high tensile strength.</title>
        <authorList>
            <person name="Kono N."/>
            <person name="Nakamura H."/>
            <person name="Ohtoshi R."/>
            <person name="Tomita M."/>
            <person name="Numata K."/>
            <person name="Arakawa K."/>
        </authorList>
    </citation>
    <scope>NUCLEOTIDE SEQUENCE [LARGE SCALE GENOMIC DNA]</scope>
</reference>
<feature type="signal peptide" evidence="2">
    <location>
        <begin position="1"/>
        <end position="18"/>
    </location>
</feature>
<protein>
    <submittedName>
        <fullName evidence="3">Uncharacterized protein</fullName>
    </submittedName>
</protein>
<feature type="region of interest" description="Disordered" evidence="1">
    <location>
        <begin position="163"/>
        <end position="187"/>
    </location>
</feature>
<feature type="compositionally biased region" description="Polar residues" evidence="1">
    <location>
        <begin position="163"/>
        <end position="175"/>
    </location>
</feature>
<keyword evidence="4" id="KW-1185">Reference proteome</keyword>
<evidence type="ECO:0000313" key="3">
    <source>
        <dbReference type="EMBL" id="GBP98090.1"/>
    </source>
</evidence>
<dbReference type="Proteomes" id="UP000299102">
    <property type="component" value="Unassembled WGS sequence"/>
</dbReference>
<dbReference type="AlphaFoldDB" id="A0A4C2ADE3"/>
<gene>
    <name evidence="3" type="ORF">EVAR_68872_1</name>
</gene>
<organism evidence="3 4">
    <name type="scientific">Eumeta variegata</name>
    <name type="common">Bagworm moth</name>
    <name type="synonym">Eumeta japonica</name>
    <dbReference type="NCBI Taxonomy" id="151549"/>
    <lineage>
        <taxon>Eukaryota</taxon>
        <taxon>Metazoa</taxon>
        <taxon>Ecdysozoa</taxon>
        <taxon>Arthropoda</taxon>
        <taxon>Hexapoda</taxon>
        <taxon>Insecta</taxon>
        <taxon>Pterygota</taxon>
        <taxon>Neoptera</taxon>
        <taxon>Endopterygota</taxon>
        <taxon>Lepidoptera</taxon>
        <taxon>Glossata</taxon>
        <taxon>Ditrysia</taxon>
        <taxon>Tineoidea</taxon>
        <taxon>Psychidae</taxon>
        <taxon>Oiketicinae</taxon>
        <taxon>Eumeta</taxon>
    </lineage>
</organism>
<evidence type="ECO:0000256" key="2">
    <source>
        <dbReference type="SAM" id="SignalP"/>
    </source>
</evidence>